<evidence type="ECO:0000256" key="1">
    <source>
        <dbReference type="SAM" id="Coils"/>
    </source>
</evidence>
<feature type="region of interest" description="Disordered" evidence="2">
    <location>
        <begin position="268"/>
        <end position="307"/>
    </location>
</feature>
<organism evidence="3">
    <name type="scientific">Blastocystis hominis</name>
    <dbReference type="NCBI Taxonomy" id="12968"/>
    <lineage>
        <taxon>Eukaryota</taxon>
        <taxon>Sar</taxon>
        <taxon>Stramenopiles</taxon>
        <taxon>Bigyra</taxon>
        <taxon>Opalozoa</taxon>
        <taxon>Opalinata</taxon>
        <taxon>Blastocystidae</taxon>
        <taxon>Blastocystis</taxon>
    </lineage>
</organism>
<evidence type="ECO:0000313" key="3">
    <source>
        <dbReference type="EMBL" id="CBK22668.2"/>
    </source>
</evidence>
<name>D8M2U5_BLAHO</name>
<feature type="compositionally biased region" description="Basic and acidic residues" evidence="2">
    <location>
        <begin position="297"/>
        <end position="307"/>
    </location>
</feature>
<dbReference type="Proteomes" id="UP000008312">
    <property type="component" value="Unassembled WGS sequence"/>
</dbReference>
<gene>
    <name evidence="3" type="ORF">GSBLH_T00002766001</name>
</gene>
<protein>
    <submittedName>
        <fullName evidence="3">Uncharacterized protein</fullName>
    </submittedName>
</protein>
<sequence length="307" mass="33625">MRLRETFPNIKETGNCFYLQQSFSGFTYDMKLTLTNNFPSGGVILEFTKPVDCKLIGKNCSYVNDPRLTNFDGRQWLSDVLSAVFRDLQAAGVYPIDHGKSPSFLPPPTASHIYGYSPSVISTSSASGVMMPQTTRGVSPPTPGMGGMTPINIPDTSEGWWPYVVSAILPKTSTEDYLQDLLAHPEKADSLLDSQKCIQQILRFPSAEEWIKRFETAASSFEKTLEEAEAIQKENKELKQSIETMQTYISSHMKVGAAKTCEIDVSTAGIDRGGERANRDAEAAAGDDEDGAVQPGDRSEGSGERDV</sequence>
<dbReference type="GeneID" id="24919906"/>
<evidence type="ECO:0000256" key="2">
    <source>
        <dbReference type="SAM" id="MobiDB-lite"/>
    </source>
</evidence>
<keyword evidence="1" id="KW-0175">Coiled coil</keyword>
<dbReference type="RefSeq" id="XP_012896716.1">
    <property type="nucleotide sequence ID" value="XM_013041262.1"/>
</dbReference>
<feature type="compositionally biased region" description="Basic and acidic residues" evidence="2">
    <location>
        <begin position="272"/>
        <end position="282"/>
    </location>
</feature>
<keyword evidence="4" id="KW-1185">Reference proteome</keyword>
<dbReference type="EMBL" id="FN668650">
    <property type="protein sequence ID" value="CBK22668.2"/>
    <property type="molecule type" value="Genomic_DNA"/>
</dbReference>
<evidence type="ECO:0000313" key="4">
    <source>
        <dbReference type="Proteomes" id="UP000008312"/>
    </source>
</evidence>
<dbReference type="InParanoid" id="D8M2U5"/>
<proteinExistence type="predicted"/>
<feature type="coiled-coil region" evidence="1">
    <location>
        <begin position="211"/>
        <end position="248"/>
    </location>
</feature>
<reference evidence="3" key="1">
    <citation type="submission" date="2010-02" db="EMBL/GenBank/DDBJ databases">
        <title>Sequencing and annotation of the Blastocystis hominis genome.</title>
        <authorList>
            <person name="Wincker P."/>
        </authorList>
    </citation>
    <scope>NUCLEOTIDE SEQUENCE</scope>
    <source>
        <strain evidence="3">Singapore isolate B</strain>
    </source>
</reference>
<dbReference type="AlphaFoldDB" id="D8M2U5"/>
<accession>D8M2U5</accession>